<dbReference type="AlphaFoldDB" id="A0A8H3XMR4"/>
<dbReference type="EMBL" id="BLKC01000110">
    <property type="protein sequence ID" value="GFF54039.1"/>
    <property type="molecule type" value="Genomic_DNA"/>
</dbReference>
<dbReference type="Gene3D" id="2.60.120.620">
    <property type="entry name" value="q2cbj1_9rhob like domain"/>
    <property type="match status" value="1"/>
</dbReference>
<gene>
    <name evidence="2" type="ORF">IFM46972_09923</name>
</gene>
<evidence type="ECO:0000313" key="3">
    <source>
        <dbReference type="Proteomes" id="UP000465221"/>
    </source>
</evidence>
<evidence type="ECO:0000313" key="2">
    <source>
        <dbReference type="EMBL" id="GFF54039.1"/>
    </source>
</evidence>
<feature type="compositionally biased region" description="Basic and acidic residues" evidence="1">
    <location>
        <begin position="27"/>
        <end position="42"/>
    </location>
</feature>
<feature type="region of interest" description="Disordered" evidence="1">
    <location>
        <begin position="20"/>
        <end position="42"/>
    </location>
</feature>
<sequence>MIPCPSSKDSLAKPFLRQENISLKRSQARERGQGFHRDEATHPLRQYQKLDASTASSSPLPTSLRTAGQRRTFWAATGGLRSESISLFKRFVHAGGKYLGKTTDTQRAGLAYFNSCRLTPFKTFVTIPREMVEAMTPHTQKMIGWMSVKPSLLNVTGLHTTETRLLEDVLQLKSNQ</sequence>
<organism evidence="2 3">
    <name type="scientific">Aspergillus udagawae</name>
    <dbReference type="NCBI Taxonomy" id="91492"/>
    <lineage>
        <taxon>Eukaryota</taxon>
        <taxon>Fungi</taxon>
        <taxon>Dikarya</taxon>
        <taxon>Ascomycota</taxon>
        <taxon>Pezizomycotina</taxon>
        <taxon>Eurotiomycetes</taxon>
        <taxon>Eurotiomycetidae</taxon>
        <taxon>Eurotiales</taxon>
        <taxon>Aspergillaceae</taxon>
        <taxon>Aspergillus</taxon>
        <taxon>Aspergillus subgen. Fumigati</taxon>
    </lineage>
</organism>
<proteinExistence type="predicted"/>
<accession>A0A8H3XMR4</accession>
<reference evidence="2 3" key="1">
    <citation type="submission" date="2020-01" db="EMBL/GenBank/DDBJ databases">
        <title>Draft genome sequence of Aspergillus udagawae IFM 46972.</title>
        <authorList>
            <person name="Takahashi H."/>
            <person name="Yaguchi T."/>
        </authorList>
    </citation>
    <scope>NUCLEOTIDE SEQUENCE [LARGE SCALE GENOMIC DNA]</scope>
    <source>
        <strain evidence="2 3">IFM 46972</strain>
    </source>
</reference>
<protein>
    <submittedName>
        <fullName evidence="2">Uncharacterized protein</fullName>
    </submittedName>
</protein>
<comment type="caution">
    <text evidence="2">The sequence shown here is derived from an EMBL/GenBank/DDBJ whole genome shotgun (WGS) entry which is preliminary data.</text>
</comment>
<name>A0A8H3XMR4_9EURO</name>
<dbReference type="Proteomes" id="UP000465221">
    <property type="component" value="Unassembled WGS sequence"/>
</dbReference>
<evidence type="ECO:0000256" key="1">
    <source>
        <dbReference type="SAM" id="MobiDB-lite"/>
    </source>
</evidence>